<dbReference type="SUPFAM" id="SSF46689">
    <property type="entry name" value="Homeodomain-like"/>
    <property type="match status" value="1"/>
</dbReference>
<evidence type="ECO:0000313" key="1">
    <source>
        <dbReference type="EMBL" id="OAD78230.1"/>
    </source>
</evidence>
<dbReference type="GeneID" id="29003437"/>
<dbReference type="VEuPathDB" id="FungiDB:PHYBLDRAFT_71724"/>
<protein>
    <submittedName>
        <fullName evidence="1">Homeodomain-like DNA binding domain-containing transcription factor</fullName>
    </submittedName>
</protein>
<feature type="non-terminal residue" evidence="1">
    <location>
        <position position="138"/>
    </location>
</feature>
<proteinExistence type="predicted"/>
<dbReference type="InterPro" id="IPR009057">
    <property type="entry name" value="Homeodomain-like_sf"/>
</dbReference>
<dbReference type="RefSeq" id="XP_018296270.1">
    <property type="nucleotide sequence ID" value="XM_018442531.1"/>
</dbReference>
<keyword evidence="1" id="KW-0371">Homeobox</keyword>
<dbReference type="EMBL" id="KV440973">
    <property type="protein sequence ID" value="OAD78230.1"/>
    <property type="molecule type" value="Genomic_DNA"/>
</dbReference>
<keyword evidence="1" id="KW-0238">DNA-binding</keyword>
<accession>A0A163EEI1</accession>
<sequence>MNPNQIAIVKRRKRNGPQKVLPIHIKNMIVEKCYIEESMTRAEAARAFGVSWVSINNIITKFERDATVEPKKRGGSRAESLKITDEHSKFIQDLLDECCTLTLGQMREELFRKFPELQEQNLSISGLHKHIINNIGFT</sequence>
<organism evidence="1 2">
    <name type="scientific">Phycomyces blakesleeanus (strain ATCC 8743b / DSM 1359 / FGSC 10004 / NBRC 33097 / NRRL 1555)</name>
    <dbReference type="NCBI Taxonomy" id="763407"/>
    <lineage>
        <taxon>Eukaryota</taxon>
        <taxon>Fungi</taxon>
        <taxon>Fungi incertae sedis</taxon>
        <taxon>Mucoromycota</taxon>
        <taxon>Mucoromycotina</taxon>
        <taxon>Mucoromycetes</taxon>
        <taxon>Mucorales</taxon>
        <taxon>Phycomycetaceae</taxon>
        <taxon>Phycomyces</taxon>
    </lineage>
</organism>
<dbReference type="AlphaFoldDB" id="A0A163EEI1"/>
<keyword evidence="2" id="KW-1185">Reference proteome</keyword>
<dbReference type="GO" id="GO:0003677">
    <property type="term" value="F:DNA binding"/>
    <property type="evidence" value="ECO:0007669"/>
    <property type="project" value="UniProtKB-KW"/>
</dbReference>
<gene>
    <name evidence="1" type="ORF">PHYBLDRAFT_71724</name>
</gene>
<reference evidence="2" key="1">
    <citation type="submission" date="2015-06" db="EMBL/GenBank/DDBJ databases">
        <title>Expansion of signal transduction pathways in fungi by whole-genome duplication.</title>
        <authorList>
            <consortium name="DOE Joint Genome Institute"/>
            <person name="Corrochano L.M."/>
            <person name="Kuo A."/>
            <person name="Marcet-Houben M."/>
            <person name="Polaino S."/>
            <person name="Salamov A."/>
            <person name="Villalobos J.M."/>
            <person name="Alvarez M.I."/>
            <person name="Avalos J."/>
            <person name="Benito E.P."/>
            <person name="Benoit I."/>
            <person name="Burger G."/>
            <person name="Camino L.P."/>
            <person name="Canovas D."/>
            <person name="Cerda-Olmedo E."/>
            <person name="Cheng J.-F."/>
            <person name="Dominguez A."/>
            <person name="Elias M."/>
            <person name="Eslava A.P."/>
            <person name="Glaser F."/>
            <person name="Grimwood J."/>
            <person name="Gutierrez G."/>
            <person name="Heitman J."/>
            <person name="Henrissat B."/>
            <person name="Iturriaga E.A."/>
            <person name="Lang B.F."/>
            <person name="Lavin J.L."/>
            <person name="Lee S."/>
            <person name="Li W."/>
            <person name="Lindquist E."/>
            <person name="Lopez-Garcia S."/>
            <person name="Luque E.M."/>
            <person name="Marcos A.T."/>
            <person name="Martin J."/>
            <person name="McCluskey K."/>
            <person name="Medina H.R."/>
            <person name="Miralles-Duran A."/>
            <person name="Miyazaki A."/>
            <person name="Munoz-Torres E."/>
            <person name="Oguiza J.A."/>
            <person name="Ohm R."/>
            <person name="Olmedo M."/>
            <person name="Orejas M."/>
            <person name="Ortiz-Castellanos L."/>
            <person name="Pisabarro A.G."/>
            <person name="Rodriguez-Romero J."/>
            <person name="Ruiz-Herrera J."/>
            <person name="Ruiz-Vazquez R."/>
            <person name="Sanz C."/>
            <person name="Schackwitz W."/>
            <person name="Schmutz J."/>
            <person name="Shahriari M."/>
            <person name="Shelest E."/>
            <person name="Silva-Franco F."/>
            <person name="Soanes D."/>
            <person name="Syed K."/>
            <person name="Tagua V.G."/>
            <person name="Talbot N.J."/>
            <person name="Thon M."/>
            <person name="De vries R.P."/>
            <person name="Wiebenga A."/>
            <person name="Yadav J.S."/>
            <person name="Braun E.L."/>
            <person name="Baker S."/>
            <person name="Garre V."/>
            <person name="Horwitz B."/>
            <person name="Torres-Martinez S."/>
            <person name="Idnurm A."/>
            <person name="Herrera-Estrella A."/>
            <person name="Gabaldon T."/>
            <person name="Grigoriev I.V."/>
        </authorList>
    </citation>
    <scope>NUCLEOTIDE SEQUENCE [LARGE SCALE GENOMIC DNA]</scope>
    <source>
        <strain evidence="2">NRRL 1555(-)</strain>
    </source>
</reference>
<dbReference type="OrthoDB" id="2282576at2759"/>
<evidence type="ECO:0000313" key="2">
    <source>
        <dbReference type="Proteomes" id="UP000077315"/>
    </source>
</evidence>
<dbReference type="STRING" id="763407.A0A163EEI1"/>
<name>A0A163EEI1_PHYB8</name>
<dbReference type="Proteomes" id="UP000077315">
    <property type="component" value="Unassembled WGS sequence"/>
</dbReference>
<dbReference type="InParanoid" id="A0A163EEI1"/>